<reference evidence="2 3" key="1">
    <citation type="submission" date="2014-03" db="EMBL/GenBank/DDBJ databases">
        <title>Bradyrhizobium valentinum sp. nov., isolated from effective nodules of Lupinus mariae-josephae, a lupine endemic of basic-lime soils in Eastern Spain.</title>
        <authorList>
            <person name="Duran D."/>
            <person name="Rey L."/>
            <person name="Navarro A."/>
            <person name="Busquets A."/>
            <person name="Imperial J."/>
            <person name="Ruiz-Argueso T."/>
        </authorList>
    </citation>
    <scope>NUCLEOTIDE SEQUENCE [LARGE SCALE GENOMIC DNA]</scope>
    <source>
        <strain evidence="2 3">CCBAU 23086</strain>
    </source>
</reference>
<sequence length="97" mass="11069">MDYIKVSWKQDNPHTPVLLYSEMDDERWEVRKVEVFPDGSFGYADRSTSRGTTFLGLEPIPTLSEIAAIPEFEPVAITKEEFEAMWLKAARQSLTTG</sequence>
<dbReference type="Pfam" id="PF21812">
    <property type="entry name" value="DUF6881"/>
    <property type="match status" value="1"/>
</dbReference>
<protein>
    <recommendedName>
        <fullName evidence="1">DUF6881 domain-containing protein</fullName>
    </recommendedName>
</protein>
<proteinExistence type="predicted"/>
<feature type="domain" description="DUF6881" evidence="1">
    <location>
        <begin position="3"/>
        <end position="89"/>
    </location>
</feature>
<evidence type="ECO:0000259" key="1">
    <source>
        <dbReference type="Pfam" id="PF21812"/>
    </source>
</evidence>
<accession>A0A0R3MIZ2</accession>
<dbReference type="AlphaFoldDB" id="A0A0R3MIZ2"/>
<dbReference type="OrthoDB" id="288554at2"/>
<dbReference type="Proteomes" id="UP000051660">
    <property type="component" value="Unassembled WGS sequence"/>
</dbReference>
<evidence type="ECO:0000313" key="3">
    <source>
        <dbReference type="Proteomes" id="UP000051660"/>
    </source>
</evidence>
<dbReference type="EMBL" id="LLYB01000114">
    <property type="protein sequence ID" value="KRR17781.1"/>
    <property type="molecule type" value="Genomic_DNA"/>
</dbReference>
<gene>
    <name evidence="2" type="ORF">CQ14_36345</name>
</gene>
<dbReference type="RefSeq" id="WP_057861873.1">
    <property type="nucleotide sequence ID" value="NZ_LLYB01000114.1"/>
</dbReference>
<name>A0A0R3MIZ2_9BRAD</name>
<dbReference type="InterPro" id="IPR049248">
    <property type="entry name" value="DUF6881"/>
</dbReference>
<comment type="caution">
    <text evidence="2">The sequence shown here is derived from an EMBL/GenBank/DDBJ whole genome shotgun (WGS) entry which is preliminary data.</text>
</comment>
<evidence type="ECO:0000313" key="2">
    <source>
        <dbReference type="EMBL" id="KRR17781.1"/>
    </source>
</evidence>
<organism evidence="2 3">
    <name type="scientific">Bradyrhizobium lablabi</name>
    <dbReference type="NCBI Taxonomy" id="722472"/>
    <lineage>
        <taxon>Bacteria</taxon>
        <taxon>Pseudomonadati</taxon>
        <taxon>Pseudomonadota</taxon>
        <taxon>Alphaproteobacteria</taxon>
        <taxon>Hyphomicrobiales</taxon>
        <taxon>Nitrobacteraceae</taxon>
        <taxon>Bradyrhizobium</taxon>
    </lineage>
</organism>